<name>X6LTW4_RETFI</name>
<feature type="transmembrane region" description="Helical" evidence="6">
    <location>
        <begin position="80"/>
        <end position="99"/>
    </location>
</feature>
<dbReference type="PANTHER" id="PTHR46726:SF1">
    <property type="entry name" value="TWO-PORE CALCIUM CHANNEL 3"/>
    <property type="match status" value="1"/>
</dbReference>
<evidence type="ECO:0000313" key="9">
    <source>
        <dbReference type="Proteomes" id="UP000023152"/>
    </source>
</evidence>
<proteinExistence type="predicted"/>
<sequence length="485" mass="56276">KWGWPTWIIVTRLVFLVLEWGDWCTQMMIRYVRFKARRTENLHAIQLGDRHDAADHIDFWYKYYDQHVLRVFIGPGWERFDLHTLLLVLITLNFFLAVFTQTAPFSYYVPLEGVLLVIRSDHIFLALQDFVFAIQKAGDVLLLWFCLLVVVACLGMALFMRTLNTTQSVNNYSQLSRALVTTFVFITTGENYTSLIYGDEQGSVTLVILLYFLIVVVIGLFCLIPMVINRFQQSYQDARVAFEHSLGERKTNALVAAFVMLDIDQNGTISRQEFQNLIRWSPYLSEQEMWDIFNVGQQDDANDDVIDLEEFNNALADTQTSSKIVGSLVMTSRGQAILETWIFRRDRFRHLTLLICVVPAFGVATMYGLSGVSVPVMDAVLILCFILNVVEICVRWYAYGFYRFFDLVSSVISLYSSILFVCLCALTLKKKKKKEYPDPPFIEAAVYKWRIIHRLDDTTIFINLPHHDWKWAMQEKGGLRPTRPW</sequence>
<dbReference type="GO" id="GO:0005216">
    <property type="term" value="F:monoatomic ion channel activity"/>
    <property type="evidence" value="ECO:0007669"/>
    <property type="project" value="InterPro"/>
</dbReference>
<protein>
    <recommendedName>
        <fullName evidence="7">EF-hand domain-containing protein</fullName>
    </recommendedName>
</protein>
<dbReference type="InterPro" id="IPR002048">
    <property type="entry name" value="EF_hand_dom"/>
</dbReference>
<dbReference type="PANTHER" id="PTHR46726">
    <property type="entry name" value="TWO PORE CHANNEL 3"/>
    <property type="match status" value="1"/>
</dbReference>
<dbReference type="Gene3D" id="1.10.287.70">
    <property type="match status" value="1"/>
</dbReference>
<evidence type="ECO:0000313" key="8">
    <source>
        <dbReference type="EMBL" id="ETO04562.1"/>
    </source>
</evidence>
<feature type="transmembrane region" description="Helical" evidence="6">
    <location>
        <begin position="204"/>
        <end position="228"/>
    </location>
</feature>
<feature type="transmembrane region" description="Helical" evidence="6">
    <location>
        <begin position="351"/>
        <end position="370"/>
    </location>
</feature>
<evidence type="ECO:0000256" key="6">
    <source>
        <dbReference type="SAM" id="Phobius"/>
    </source>
</evidence>
<dbReference type="Gene3D" id="1.10.238.10">
    <property type="entry name" value="EF-hand"/>
    <property type="match status" value="1"/>
</dbReference>
<evidence type="ECO:0000256" key="3">
    <source>
        <dbReference type="ARBA" id="ARBA00022837"/>
    </source>
</evidence>
<gene>
    <name evidence="8" type="ORF">RFI_32836</name>
</gene>
<dbReference type="Pfam" id="PF00520">
    <property type="entry name" value="Ion_trans"/>
    <property type="match status" value="1"/>
</dbReference>
<evidence type="ECO:0000256" key="5">
    <source>
        <dbReference type="ARBA" id="ARBA00023136"/>
    </source>
</evidence>
<evidence type="ECO:0000256" key="2">
    <source>
        <dbReference type="ARBA" id="ARBA00022692"/>
    </source>
</evidence>
<feature type="transmembrane region" description="Helical" evidence="6">
    <location>
        <begin position="404"/>
        <end position="428"/>
    </location>
</feature>
<reference evidence="8 9" key="1">
    <citation type="journal article" date="2013" name="Curr. Biol.">
        <title>The Genome of the Foraminiferan Reticulomyxa filosa.</title>
        <authorList>
            <person name="Glockner G."/>
            <person name="Hulsmann N."/>
            <person name="Schleicher M."/>
            <person name="Noegel A.A."/>
            <person name="Eichinger L."/>
            <person name="Gallinger C."/>
            <person name="Pawlowski J."/>
            <person name="Sierra R."/>
            <person name="Euteneuer U."/>
            <person name="Pillet L."/>
            <person name="Moustafa A."/>
            <person name="Platzer M."/>
            <person name="Groth M."/>
            <person name="Szafranski K."/>
            <person name="Schliwa M."/>
        </authorList>
    </citation>
    <scope>NUCLEOTIDE SEQUENCE [LARGE SCALE GENOMIC DNA]</scope>
</reference>
<feature type="transmembrane region" description="Helical" evidence="6">
    <location>
        <begin position="139"/>
        <end position="160"/>
    </location>
</feature>
<keyword evidence="3" id="KW-0106">Calcium</keyword>
<dbReference type="GO" id="GO:0016020">
    <property type="term" value="C:membrane"/>
    <property type="evidence" value="ECO:0007669"/>
    <property type="project" value="UniProtKB-SubCell"/>
</dbReference>
<accession>X6LTW4</accession>
<keyword evidence="9" id="KW-1185">Reference proteome</keyword>
<dbReference type="InterPro" id="IPR018247">
    <property type="entry name" value="EF_Hand_1_Ca_BS"/>
</dbReference>
<keyword evidence="4 6" id="KW-1133">Transmembrane helix</keyword>
<dbReference type="GO" id="GO:0005509">
    <property type="term" value="F:calcium ion binding"/>
    <property type="evidence" value="ECO:0007669"/>
    <property type="project" value="InterPro"/>
</dbReference>
<evidence type="ECO:0000256" key="4">
    <source>
        <dbReference type="ARBA" id="ARBA00022989"/>
    </source>
</evidence>
<dbReference type="PROSITE" id="PS50222">
    <property type="entry name" value="EF_HAND_2"/>
    <property type="match status" value="1"/>
</dbReference>
<evidence type="ECO:0000256" key="1">
    <source>
        <dbReference type="ARBA" id="ARBA00004141"/>
    </source>
</evidence>
<feature type="transmembrane region" description="Helical" evidence="6">
    <location>
        <begin position="6"/>
        <end position="25"/>
    </location>
</feature>
<dbReference type="Proteomes" id="UP000023152">
    <property type="component" value="Unassembled WGS sequence"/>
</dbReference>
<dbReference type="InterPro" id="IPR005821">
    <property type="entry name" value="Ion_trans_dom"/>
</dbReference>
<evidence type="ECO:0000259" key="7">
    <source>
        <dbReference type="PROSITE" id="PS50222"/>
    </source>
</evidence>
<comment type="caution">
    <text evidence="8">The sequence shown here is derived from an EMBL/GenBank/DDBJ whole genome shotgun (WGS) entry which is preliminary data.</text>
</comment>
<dbReference type="InterPro" id="IPR011992">
    <property type="entry name" value="EF-hand-dom_pair"/>
</dbReference>
<dbReference type="PROSITE" id="PS00018">
    <property type="entry name" value="EF_HAND_1"/>
    <property type="match status" value="1"/>
</dbReference>
<feature type="non-terminal residue" evidence="8">
    <location>
        <position position="1"/>
    </location>
</feature>
<dbReference type="SUPFAM" id="SSF47473">
    <property type="entry name" value="EF-hand"/>
    <property type="match status" value="1"/>
</dbReference>
<dbReference type="CDD" id="cd00051">
    <property type="entry name" value="EFh"/>
    <property type="match status" value="1"/>
</dbReference>
<dbReference type="AlphaFoldDB" id="X6LTW4"/>
<comment type="subcellular location">
    <subcellularLocation>
        <location evidence="1">Membrane</location>
        <topology evidence="1">Multi-pass membrane protein</topology>
    </subcellularLocation>
</comment>
<organism evidence="8 9">
    <name type="scientific">Reticulomyxa filosa</name>
    <dbReference type="NCBI Taxonomy" id="46433"/>
    <lineage>
        <taxon>Eukaryota</taxon>
        <taxon>Sar</taxon>
        <taxon>Rhizaria</taxon>
        <taxon>Retaria</taxon>
        <taxon>Foraminifera</taxon>
        <taxon>Monothalamids</taxon>
        <taxon>Reticulomyxidae</taxon>
        <taxon>Reticulomyxa</taxon>
    </lineage>
</organism>
<dbReference type="EMBL" id="ASPP01029198">
    <property type="protein sequence ID" value="ETO04562.1"/>
    <property type="molecule type" value="Genomic_DNA"/>
</dbReference>
<keyword evidence="2 6" id="KW-0812">Transmembrane</keyword>
<feature type="domain" description="EF-hand" evidence="7">
    <location>
        <begin position="249"/>
        <end position="284"/>
    </location>
</feature>
<keyword evidence="5 6" id="KW-0472">Membrane</keyword>